<feature type="chain" id="PRO_5021949922" description="MetA-pathway of phenol degradation" evidence="1">
    <location>
        <begin position="20"/>
        <end position="216"/>
    </location>
</feature>
<dbReference type="RefSeq" id="WP_185957504.1">
    <property type="nucleotide sequence ID" value="NZ_FXTB01000003.1"/>
</dbReference>
<accession>A0A521CPJ1</accession>
<gene>
    <name evidence="2" type="ORF">SAMN06265379_103375</name>
</gene>
<keyword evidence="3" id="KW-1185">Reference proteome</keyword>
<protein>
    <recommendedName>
        <fullName evidence="4">MetA-pathway of phenol degradation</fullName>
    </recommendedName>
</protein>
<evidence type="ECO:0008006" key="4">
    <source>
        <dbReference type="Google" id="ProtNLM"/>
    </source>
</evidence>
<dbReference type="Pfam" id="PF09694">
    <property type="entry name" value="Gcw_chp"/>
    <property type="match status" value="1"/>
</dbReference>
<evidence type="ECO:0000256" key="1">
    <source>
        <dbReference type="SAM" id="SignalP"/>
    </source>
</evidence>
<organism evidence="2 3">
    <name type="scientific">Saccharicrinis carchari</name>
    <dbReference type="NCBI Taxonomy" id="1168039"/>
    <lineage>
        <taxon>Bacteria</taxon>
        <taxon>Pseudomonadati</taxon>
        <taxon>Bacteroidota</taxon>
        <taxon>Bacteroidia</taxon>
        <taxon>Marinilabiliales</taxon>
        <taxon>Marinilabiliaceae</taxon>
        <taxon>Saccharicrinis</taxon>
    </lineage>
</organism>
<evidence type="ECO:0000313" key="3">
    <source>
        <dbReference type="Proteomes" id="UP000319040"/>
    </source>
</evidence>
<dbReference type="EMBL" id="FXTB01000003">
    <property type="protein sequence ID" value="SMO61379.1"/>
    <property type="molecule type" value="Genomic_DNA"/>
</dbReference>
<evidence type="ECO:0000313" key="2">
    <source>
        <dbReference type="EMBL" id="SMO61379.1"/>
    </source>
</evidence>
<keyword evidence="1" id="KW-0732">Signal</keyword>
<dbReference type="InterPro" id="IPR010239">
    <property type="entry name" value="CHP02001"/>
</dbReference>
<dbReference type="Proteomes" id="UP000319040">
    <property type="component" value="Unassembled WGS sequence"/>
</dbReference>
<dbReference type="AlphaFoldDB" id="A0A521CPJ1"/>
<reference evidence="2 3" key="1">
    <citation type="submission" date="2017-05" db="EMBL/GenBank/DDBJ databases">
        <authorList>
            <person name="Varghese N."/>
            <person name="Submissions S."/>
        </authorList>
    </citation>
    <scope>NUCLEOTIDE SEQUENCE [LARGE SCALE GENOMIC DNA]</scope>
    <source>
        <strain evidence="2 3">DSM 27040</strain>
    </source>
</reference>
<proteinExistence type="predicted"/>
<sequence length="216" mass="23340">MKRPILLLTITLAAVTLEAQFSVGTDLVSRYIYRGVDYGNAAAIQPNIAYVAGNFSIGAWGSFGLSAESFSEADLYMSYSFPFGLSLGLTDYYYPGTEWGEFGDKISSHALELIMGYETKGLSLAGHYMLNNSAEGIGTEDGTLYFEAGYAFAKVDVFVGAGDGWHSNNGDFELVNIGIATSKEIKFTDSFSLPLFGQLITNPNSEQLYIVVGISL</sequence>
<feature type="signal peptide" evidence="1">
    <location>
        <begin position="1"/>
        <end position="19"/>
    </location>
</feature>
<name>A0A521CPJ1_SACCC</name>